<evidence type="ECO:0000256" key="14">
    <source>
        <dbReference type="RuleBase" id="RU000405"/>
    </source>
</evidence>
<feature type="domain" description="Guanylate cyclase" evidence="17">
    <location>
        <begin position="486"/>
        <end position="613"/>
    </location>
</feature>
<evidence type="ECO:0000256" key="8">
    <source>
        <dbReference type="ARBA" id="ARBA00022840"/>
    </source>
</evidence>
<protein>
    <recommendedName>
        <fullName evidence="4">adenylate cyclase</fullName>
        <ecNumber evidence="4">4.6.1.1</ecNumber>
    </recommendedName>
</protein>
<keyword evidence="5 16" id="KW-0812">Transmembrane</keyword>
<feature type="transmembrane region" description="Helical" evidence="16">
    <location>
        <begin position="290"/>
        <end position="308"/>
    </location>
</feature>
<name>A0ABD1DJJ0_CULPP</name>
<feature type="compositionally biased region" description="Low complexity" evidence="15">
    <location>
        <begin position="82"/>
        <end position="99"/>
    </location>
</feature>
<gene>
    <name evidence="18" type="ORF">pipiens_002215</name>
</gene>
<dbReference type="Proteomes" id="UP001562425">
    <property type="component" value="Unassembled WGS sequence"/>
</dbReference>
<dbReference type="FunFam" id="3.30.70.1230:FF:000101">
    <property type="entry name" value="Adenylate cyclase"/>
    <property type="match status" value="1"/>
</dbReference>
<feature type="compositionally biased region" description="Gly residues" evidence="15">
    <location>
        <begin position="186"/>
        <end position="197"/>
    </location>
</feature>
<dbReference type="EMBL" id="JBEHCU010005558">
    <property type="protein sequence ID" value="KAL1399410.1"/>
    <property type="molecule type" value="Genomic_DNA"/>
</dbReference>
<comment type="caution">
    <text evidence="18">The sequence shown here is derived from an EMBL/GenBank/DDBJ whole genome shotgun (WGS) entry which is preliminary data.</text>
</comment>
<dbReference type="InterPro" id="IPR001054">
    <property type="entry name" value="A/G_cyclase"/>
</dbReference>
<feature type="region of interest" description="Disordered" evidence="15">
    <location>
        <begin position="82"/>
        <end position="212"/>
    </location>
</feature>
<dbReference type="FunFam" id="3.30.70.1230:FF:000031">
    <property type="entry name" value="Adenylate cyclase type 7"/>
    <property type="match status" value="1"/>
</dbReference>
<dbReference type="GO" id="GO:0046872">
    <property type="term" value="F:metal ion binding"/>
    <property type="evidence" value="ECO:0007669"/>
    <property type="project" value="UniProtKB-KW"/>
</dbReference>
<keyword evidence="7" id="KW-0547">Nucleotide-binding</keyword>
<dbReference type="Pfam" id="PF06327">
    <property type="entry name" value="Adcy_cons_dom"/>
    <property type="match status" value="1"/>
</dbReference>
<feature type="compositionally biased region" description="Polar residues" evidence="15">
    <location>
        <begin position="135"/>
        <end position="151"/>
    </location>
</feature>
<proteinExistence type="inferred from homology"/>
<keyword evidence="9" id="KW-0460">Magnesium</keyword>
<keyword evidence="8" id="KW-0067">ATP-binding</keyword>
<evidence type="ECO:0000256" key="5">
    <source>
        <dbReference type="ARBA" id="ARBA00022692"/>
    </source>
</evidence>
<dbReference type="InterPro" id="IPR018297">
    <property type="entry name" value="A/G_cyclase_CS"/>
</dbReference>
<reference evidence="18 19" key="1">
    <citation type="submission" date="2024-05" db="EMBL/GenBank/DDBJ databases">
        <title>Culex pipiens pipiens assembly and annotation.</title>
        <authorList>
            <person name="Alout H."/>
            <person name="Durand T."/>
        </authorList>
    </citation>
    <scope>NUCLEOTIDE SEQUENCE [LARGE SCALE GENOMIC DNA]</scope>
    <source>
        <strain evidence="18">HA-2024</strain>
        <tissue evidence="18">Whole body</tissue>
    </source>
</reference>
<evidence type="ECO:0000256" key="13">
    <source>
        <dbReference type="ARBA" id="ARBA00023239"/>
    </source>
</evidence>
<comment type="similarity">
    <text evidence="14">Belongs to the adenylyl cyclase class-4/guanylyl cyclase family.</text>
</comment>
<keyword evidence="13 14" id="KW-0456">Lyase</keyword>
<evidence type="ECO:0000256" key="7">
    <source>
        <dbReference type="ARBA" id="ARBA00022741"/>
    </source>
</evidence>
<keyword evidence="19" id="KW-1185">Reference proteome</keyword>
<feature type="domain" description="Guanylate cyclase" evidence="17">
    <location>
        <begin position="1016"/>
        <end position="1124"/>
    </location>
</feature>
<dbReference type="GO" id="GO:0005524">
    <property type="term" value="F:ATP binding"/>
    <property type="evidence" value="ECO:0007669"/>
    <property type="project" value="UniProtKB-KW"/>
</dbReference>
<feature type="transmembrane region" description="Helical" evidence="16">
    <location>
        <begin position="344"/>
        <end position="362"/>
    </location>
</feature>
<comment type="catalytic activity">
    <reaction evidence="1">
        <text>ATP = 3',5'-cyclic AMP + diphosphate</text>
        <dbReference type="Rhea" id="RHEA:15389"/>
        <dbReference type="ChEBI" id="CHEBI:30616"/>
        <dbReference type="ChEBI" id="CHEBI:33019"/>
        <dbReference type="ChEBI" id="CHEBI:58165"/>
        <dbReference type="EC" id="4.6.1.1"/>
    </reaction>
</comment>
<dbReference type="InterPro" id="IPR029787">
    <property type="entry name" value="Nucleotide_cyclase"/>
</dbReference>
<keyword evidence="10 16" id="KW-1133">Transmembrane helix</keyword>
<sequence>MLYQRYFLRMNQSNTVHIVWLLLGLIFILALIHLVFTFILQQSLEGCHGYDGGVGGDGRDASDAWNSSSLLSSSMATLLLPPESSSSSSLPTRLSPSIPGTDAQLPVDDKGGGGGGDLLPVSNDDSEGDDRLGTLSESAISDGSESGNTGSKLFPEGEQEGAAISEGAREWEMEWRKRRRRRTIGTGSGEGGEGTGDAAGVNEKSPINGPDDSRDNDVMTAFAANYDQQPGTSSAVDDPALAVVVLPTPAQPQFTSIYNESANGTSAADGEPEFCSRDYFTLLKDNMTQLILIGVCATVYALLLACLYKQHINEIYLFQVSYVVMVTLLALDVCFSFTTSAKKFTSSGGCTVIAIYIIYTMLPIRLREAVVGGTLLSLSHVLLTFFMNETDDHEVLLSDLITLACTNATGILLHWPKERSQRNAFMETRQCVEARLRIQRENQKQEQLLLSVLPRHVAMEMKNDIAGQPQEAQFHKIYIQRHENVSILFADICGFTSLSDQCTAEELVRLLNELFARFDRLAQEHHCLRIKLLGDCYYCVSGLPEARPDHAACAVEMGLDMIDAIALVREVMAVNVNMRVGIHTGRVHCGVLGLRKWQFDVWSNDVTLANYMESGGVPGRVHITKETLKCLGDHYEVEEGHGADRNNYLKDHQIQTYLIVPKESYRAHTMSKQSSSVNGNISKELRMMGHWSKMGFNDKQEPKSTEEEVNEYLIKAIDARSIDRLRLDHCKRFHLTFIKDDIERKYCHEPDPMLNVYFYCSIIIFFGIMSIQVLVFSMDRYSYWVYGVLTVTLLVSCVPVFSREDTKISNFFRAMSLKIHGRREVAQVISLCVVITVICLSYYKLTFIFYLSLTDEYSLVRPNNCKESKIINILLLLTLLALLTCAVHQFIKILFKIILLVVILVCYIASIVVLALIFDRHCEPWFLTTERFLIDVAFLVVFVVGQIMHSQQTEITRRLDFIWKLQATEEKEDMEHLQAYNRKLLANILPVHVADHFLRREKNIEEIYHEQCDKVCVMFASIPNFSEFYIELEGNNEGVECLRLLNEIIVDFDDLLALDRFRHVEKIKTTGSTYMAASGLTLDSCDTAEFGHVVAMLDYALELFKKITDVNEHSFNNFRMRIGE</sequence>
<evidence type="ECO:0000256" key="3">
    <source>
        <dbReference type="ARBA" id="ARBA00004141"/>
    </source>
</evidence>
<dbReference type="EC" id="4.6.1.1" evidence="4"/>
<evidence type="ECO:0000256" key="4">
    <source>
        <dbReference type="ARBA" id="ARBA00012201"/>
    </source>
</evidence>
<evidence type="ECO:0000256" key="2">
    <source>
        <dbReference type="ARBA" id="ARBA00001946"/>
    </source>
</evidence>
<dbReference type="PANTHER" id="PTHR45627:SF16">
    <property type="entry name" value="ADENYLATE CYCLASE"/>
    <property type="match status" value="1"/>
</dbReference>
<dbReference type="AlphaFoldDB" id="A0ABD1DJJ0"/>
<evidence type="ECO:0000256" key="12">
    <source>
        <dbReference type="ARBA" id="ARBA00023136"/>
    </source>
</evidence>
<feature type="transmembrane region" description="Helical" evidence="16">
    <location>
        <begin position="870"/>
        <end position="891"/>
    </location>
</feature>
<evidence type="ECO:0000256" key="10">
    <source>
        <dbReference type="ARBA" id="ARBA00022989"/>
    </source>
</evidence>
<dbReference type="GO" id="GO:0016020">
    <property type="term" value="C:membrane"/>
    <property type="evidence" value="ECO:0007669"/>
    <property type="project" value="UniProtKB-SubCell"/>
</dbReference>
<evidence type="ECO:0000259" key="17">
    <source>
        <dbReference type="PROSITE" id="PS50125"/>
    </source>
</evidence>
<keyword evidence="6" id="KW-0479">Metal-binding</keyword>
<feature type="transmembrane region" description="Helical" evidence="16">
    <location>
        <begin position="825"/>
        <end position="850"/>
    </location>
</feature>
<dbReference type="PROSITE" id="PS00452">
    <property type="entry name" value="GUANYLATE_CYCLASE_1"/>
    <property type="match status" value="1"/>
</dbReference>
<feature type="transmembrane region" description="Helical" evidence="16">
    <location>
        <begin position="898"/>
        <end position="918"/>
    </location>
</feature>
<dbReference type="PROSITE" id="PS50125">
    <property type="entry name" value="GUANYLATE_CYCLASE_2"/>
    <property type="match status" value="2"/>
</dbReference>
<feature type="transmembrane region" description="Helical" evidence="16">
    <location>
        <begin position="315"/>
        <end position="338"/>
    </location>
</feature>
<evidence type="ECO:0000256" key="6">
    <source>
        <dbReference type="ARBA" id="ARBA00022723"/>
    </source>
</evidence>
<accession>A0ABD1DJJ0</accession>
<evidence type="ECO:0000313" key="18">
    <source>
        <dbReference type="EMBL" id="KAL1399410.1"/>
    </source>
</evidence>
<comment type="cofactor">
    <cofactor evidence="2">
        <name>Mg(2+)</name>
        <dbReference type="ChEBI" id="CHEBI:18420"/>
    </cofactor>
</comment>
<evidence type="ECO:0000256" key="9">
    <source>
        <dbReference type="ARBA" id="ARBA00022842"/>
    </source>
</evidence>
<organism evidence="18 19">
    <name type="scientific">Culex pipiens pipiens</name>
    <name type="common">Northern house mosquito</name>
    <dbReference type="NCBI Taxonomy" id="38569"/>
    <lineage>
        <taxon>Eukaryota</taxon>
        <taxon>Metazoa</taxon>
        <taxon>Ecdysozoa</taxon>
        <taxon>Arthropoda</taxon>
        <taxon>Hexapoda</taxon>
        <taxon>Insecta</taxon>
        <taxon>Pterygota</taxon>
        <taxon>Neoptera</taxon>
        <taxon>Endopterygota</taxon>
        <taxon>Diptera</taxon>
        <taxon>Nematocera</taxon>
        <taxon>Culicoidea</taxon>
        <taxon>Culicidae</taxon>
        <taxon>Culicinae</taxon>
        <taxon>Culicini</taxon>
        <taxon>Culex</taxon>
        <taxon>Culex</taxon>
    </lineage>
</organism>
<keyword evidence="12 16" id="KW-0472">Membrane</keyword>
<dbReference type="GO" id="GO:0006171">
    <property type="term" value="P:cAMP biosynthetic process"/>
    <property type="evidence" value="ECO:0007669"/>
    <property type="project" value="UniProtKB-KW"/>
</dbReference>
<evidence type="ECO:0000256" key="1">
    <source>
        <dbReference type="ARBA" id="ARBA00001593"/>
    </source>
</evidence>
<dbReference type="SMART" id="SM00044">
    <property type="entry name" value="CYCc"/>
    <property type="match status" value="1"/>
</dbReference>
<feature type="transmembrane region" description="Helical" evidence="16">
    <location>
        <begin position="20"/>
        <end position="40"/>
    </location>
</feature>
<evidence type="ECO:0000313" key="19">
    <source>
        <dbReference type="Proteomes" id="UP001562425"/>
    </source>
</evidence>
<dbReference type="Pfam" id="PF16214">
    <property type="entry name" value="AC_N"/>
    <property type="match status" value="1"/>
</dbReference>
<dbReference type="GO" id="GO:0004016">
    <property type="term" value="F:adenylate cyclase activity"/>
    <property type="evidence" value="ECO:0007669"/>
    <property type="project" value="UniProtKB-EC"/>
</dbReference>
<dbReference type="InterPro" id="IPR009398">
    <property type="entry name" value="Adcy_conserved_dom"/>
</dbReference>
<dbReference type="Gene3D" id="3.30.70.1230">
    <property type="entry name" value="Nucleotide cyclase"/>
    <property type="match status" value="2"/>
</dbReference>
<feature type="transmembrane region" description="Helical" evidence="16">
    <location>
        <begin position="783"/>
        <end position="804"/>
    </location>
</feature>
<evidence type="ECO:0000256" key="16">
    <source>
        <dbReference type="SAM" id="Phobius"/>
    </source>
</evidence>
<evidence type="ECO:0000256" key="11">
    <source>
        <dbReference type="ARBA" id="ARBA00022998"/>
    </source>
</evidence>
<dbReference type="PANTHER" id="PTHR45627">
    <property type="entry name" value="ADENYLATE CYCLASE TYPE 1"/>
    <property type="match status" value="1"/>
</dbReference>
<comment type="subcellular location">
    <subcellularLocation>
        <location evidence="3">Membrane</location>
        <topology evidence="3">Multi-pass membrane protein</topology>
    </subcellularLocation>
</comment>
<feature type="transmembrane region" description="Helical" evidence="16">
    <location>
        <begin position="754"/>
        <end position="777"/>
    </location>
</feature>
<dbReference type="CDD" id="cd07302">
    <property type="entry name" value="CHD"/>
    <property type="match status" value="1"/>
</dbReference>
<evidence type="ECO:0000256" key="15">
    <source>
        <dbReference type="SAM" id="MobiDB-lite"/>
    </source>
</evidence>
<dbReference type="InterPro" id="IPR032628">
    <property type="entry name" value="AC_N"/>
</dbReference>
<dbReference type="SUPFAM" id="SSF55073">
    <property type="entry name" value="Nucleotide cyclase"/>
    <property type="match status" value="2"/>
</dbReference>
<dbReference type="Pfam" id="PF00211">
    <property type="entry name" value="Guanylate_cyc"/>
    <property type="match status" value="2"/>
</dbReference>
<feature type="transmembrane region" description="Helical" evidence="16">
    <location>
        <begin position="930"/>
        <end position="948"/>
    </location>
</feature>
<keyword evidence="11" id="KW-0115">cAMP biosynthesis</keyword>